<organism evidence="2 3">
    <name type="scientific">Sporomusa acidovorans (strain ATCC 49682 / DSM 3132 / Mol)</name>
    <dbReference type="NCBI Taxonomy" id="1123286"/>
    <lineage>
        <taxon>Bacteria</taxon>
        <taxon>Bacillati</taxon>
        <taxon>Bacillota</taxon>
        <taxon>Negativicutes</taxon>
        <taxon>Selenomonadales</taxon>
        <taxon>Sporomusaceae</taxon>
        <taxon>Sporomusa</taxon>
    </lineage>
</organism>
<keyword evidence="1" id="KW-1133">Transmembrane helix</keyword>
<keyword evidence="1" id="KW-0812">Transmembrane</keyword>
<sequence length="76" mass="8401">MSKFNIEESPLTPFLKRLFLTCSGGPFIDGYLLVVIGPALVQLAPLLLLDAHWKGMARGSFPCRTFPGGCVFWRSD</sequence>
<reference evidence="2" key="1">
    <citation type="submission" date="2024-05" db="EMBL/GenBank/DDBJ databases">
        <title>Isolation and characterization of Sporomusa carbonis sp. nov., a carboxydotrophic hydrogenogen in the genus of Sporomusa isolated from a charcoal burning pile.</title>
        <authorList>
            <person name="Boeer T."/>
            <person name="Rosenbaum F."/>
            <person name="Eysell L."/>
            <person name="Mueller V."/>
            <person name="Daniel R."/>
            <person name="Poehlein A."/>
        </authorList>
    </citation>
    <scope>NUCLEOTIDE SEQUENCE [LARGE SCALE GENOMIC DNA]</scope>
    <source>
        <strain evidence="2">DSM 3132</strain>
    </source>
</reference>
<name>A0ABZ3J5S0_SPOA4</name>
<dbReference type="Proteomes" id="UP000216052">
    <property type="component" value="Chromosome"/>
</dbReference>
<keyword evidence="3" id="KW-1185">Reference proteome</keyword>
<keyword evidence="1" id="KW-0472">Membrane</keyword>
<evidence type="ECO:0000256" key="1">
    <source>
        <dbReference type="SAM" id="Phobius"/>
    </source>
</evidence>
<feature type="transmembrane region" description="Helical" evidence="1">
    <location>
        <begin position="30"/>
        <end position="49"/>
    </location>
</feature>
<evidence type="ECO:0000313" key="2">
    <source>
        <dbReference type="EMBL" id="XFO73378.1"/>
    </source>
</evidence>
<dbReference type="EMBL" id="CP155571">
    <property type="protein sequence ID" value="XFO73378.1"/>
    <property type="molecule type" value="Genomic_DNA"/>
</dbReference>
<proteinExistence type="predicted"/>
<evidence type="ECO:0000313" key="3">
    <source>
        <dbReference type="Proteomes" id="UP000216052"/>
    </source>
</evidence>
<dbReference type="RefSeq" id="WP_169716719.1">
    <property type="nucleotide sequence ID" value="NZ_CP155571.1"/>
</dbReference>
<accession>A0ABZ3J5S0</accession>
<gene>
    <name evidence="2" type="ORF">SPACI_034640</name>
</gene>
<protein>
    <submittedName>
        <fullName evidence="2">Uncharacterized protein</fullName>
    </submittedName>
</protein>